<comment type="function">
    <text evidence="1 9">May be involved in recombinational repair of damaged DNA.</text>
</comment>
<reference evidence="12 13" key="1">
    <citation type="submission" date="2016-01" db="EMBL/GenBank/DDBJ databases">
        <title>Genome sequence of Clostridium neopropionicum X4, DSM-3847.</title>
        <authorList>
            <person name="Poehlein A."/>
            <person name="Beck M.H."/>
            <person name="Bengelsdorf F.R."/>
            <person name="Daniel R."/>
            <person name="Duerre P."/>
        </authorList>
    </citation>
    <scope>NUCLEOTIDE SEQUENCE [LARGE SCALE GENOMIC DNA]</scope>
    <source>
        <strain evidence="12 13">DSM-3847</strain>
    </source>
</reference>
<evidence type="ECO:0000256" key="10">
    <source>
        <dbReference type="SAM" id="Coils"/>
    </source>
</evidence>
<dbReference type="RefSeq" id="WP_066087104.1">
    <property type="nucleotide sequence ID" value="NZ_LRVM01000004.1"/>
</dbReference>
<evidence type="ECO:0000313" key="13">
    <source>
        <dbReference type="Proteomes" id="UP000070539"/>
    </source>
</evidence>
<dbReference type="FunFam" id="3.40.50.300:FF:000356">
    <property type="entry name" value="DNA repair protein RecN"/>
    <property type="match status" value="1"/>
</dbReference>
<evidence type="ECO:0000256" key="6">
    <source>
        <dbReference type="ARBA" id="ARBA00022840"/>
    </source>
</evidence>
<evidence type="ECO:0000313" key="12">
    <source>
        <dbReference type="EMBL" id="KXL53060.1"/>
    </source>
</evidence>
<evidence type="ECO:0000256" key="4">
    <source>
        <dbReference type="ARBA" id="ARBA00022741"/>
    </source>
</evidence>
<dbReference type="OrthoDB" id="9806954at2"/>
<evidence type="ECO:0000259" key="11">
    <source>
        <dbReference type="Pfam" id="PF02463"/>
    </source>
</evidence>
<gene>
    <name evidence="12" type="primary">recN</name>
    <name evidence="12" type="ORF">CLNEO_16030</name>
</gene>
<organism evidence="12 13">
    <name type="scientific">Anaerotignum neopropionicum</name>
    <dbReference type="NCBI Taxonomy" id="36847"/>
    <lineage>
        <taxon>Bacteria</taxon>
        <taxon>Bacillati</taxon>
        <taxon>Bacillota</taxon>
        <taxon>Clostridia</taxon>
        <taxon>Lachnospirales</taxon>
        <taxon>Anaerotignaceae</taxon>
        <taxon>Anaerotignum</taxon>
    </lineage>
</organism>
<dbReference type="GO" id="GO:0009432">
    <property type="term" value="P:SOS response"/>
    <property type="evidence" value="ECO:0007669"/>
    <property type="project" value="TreeGrafter"/>
</dbReference>
<dbReference type="PANTHER" id="PTHR11059">
    <property type="entry name" value="DNA REPAIR PROTEIN RECN"/>
    <property type="match status" value="1"/>
</dbReference>
<dbReference type="CDD" id="cd03241">
    <property type="entry name" value="ABC_RecN"/>
    <property type="match status" value="2"/>
</dbReference>
<dbReference type="GO" id="GO:0006281">
    <property type="term" value="P:DNA repair"/>
    <property type="evidence" value="ECO:0007669"/>
    <property type="project" value="UniProtKB-KW"/>
</dbReference>
<accession>A0A136WEZ9</accession>
<keyword evidence="6" id="KW-0067">ATP-binding</keyword>
<evidence type="ECO:0000256" key="9">
    <source>
        <dbReference type="PIRNR" id="PIRNR003128"/>
    </source>
</evidence>
<evidence type="ECO:0000256" key="8">
    <source>
        <dbReference type="ARBA" id="ARBA00033408"/>
    </source>
</evidence>
<dbReference type="PIRSF" id="PIRSF003128">
    <property type="entry name" value="RecN"/>
    <property type="match status" value="1"/>
</dbReference>
<dbReference type="Pfam" id="PF02463">
    <property type="entry name" value="SMC_N"/>
    <property type="match status" value="1"/>
</dbReference>
<dbReference type="GO" id="GO:0043590">
    <property type="term" value="C:bacterial nucleoid"/>
    <property type="evidence" value="ECO:0007669"/>
    <property type="project" value="TreeGrafter"/>
</dbReference>
<evidence type="ECO:0000256" key="1">
    <source>
        <dbReference type="ARBA" id="ARBA00003618"/>
    </source>
</evidence>
<feature type="domain" description="RecF/RecN/SMC N-terminal" evidence="11">
    <location>
        <begin position="2"/>
        <end position="513"/>
    </location>
</feature>
<proteinExistence type="inferred from homology"/>
<evidence type="ECO:0000256" key="7">
    <source>
        <dbReference type="ARBA" id="ARBA00023204"/>
    </source>
</evidence>
<dbReference type="GO" id="GO:0006310">
    <property type="term" value="P:DNA recombination"/>
    <property type="evidence" value="ECO:0007669"/>
    <property type="project" value="InterPro"/>
</dbReference>
<dbReference type="PATRIC" id="fig|36847.3.peg.1870"/>
<dbReference type="SUPFAM" id="SSF52540">
    <property type="entry name" value="P-loop containing nucleoside triphosphate hydrolases"/>
    <property type="match status" value="1"/>
</dbReference>
<sequence>MLENLHIKNVALIEECQVSFGNGLNILTGETGAGKSMIIDSLQFALGGRMGKDFLRKDQKMALVEALFSVKDSGFLNRLEENGIEPEEDKTVLVTRTLNDAGKSVCRINGSIVTVSMLRELAGDLIDIYGQHEHQSLLNPSKHIRLLDRFCGGGFEKVMEMYKKSFEKMKEIDKQLAELMGDEAQREQRLDILNFQKEEIENATLVAEEEDELVERKKRLSNMERLIRLSVESASLLYDGTDDTPSACDSLSIAVAKIRECTALDSALEDFYNELEDVYARLEDIAREVKRYAQNLEDDPAELERVEERLQTIYKMKRKYGGSVEAVLHFYEKISNEIEFFSNSQEKVLQLMAAKETEKHILDTTAQQLSDLRKDAAERVAKQIEASLKDMEMKNARFYIQVTPRDEWNAMGKDKVEFLISPNKGEDLKPLAKIASGGEMSRVMLALKAVLVDADEIETFIFDEIDTGVSGKTAAKVGKKMSLIGEKRQVLCITHLPQIAAMADKHFLIEKETKNDQTITMVKSLEEDASVAEVARLMGSAEVTNATLMAAKELREGKLGL</sequence>
<dbReference type="InterPro" id="IPR004604">
    <property type="entry name" value="DNA_recomb/repair_RecN"/>
</dbReference>
<dbReference type="PANTHER" id="PTHR11059:SF0">
    <property type="entry name" value="DNA REPAIR PROTEIN RECN"/>
    <property type="match status" value="1"/>
</dbReference>
<keyword evidence="7 9" id="KW-0234">DNA repair</keyword>
<dbReference type="Gene3D" id="3.40.50.300">
    <property type="entry name" value="P-loop containing nucleotide triphosphate hydrolases"/>
    <property type="match status" value="2"/>
</dbReference>
<dbReference type="FunFam" id="3.40.50.300:FF:000319">
    <property type="entry name" value="DNA repair protein RecN"/>
    <property type="match status" value="1"/>
</dbReference>
<dbReference type="InterPro" id="IPR003395">
    <property type="entry name" value="RecF/RecN/SMC_N"/>
</dbReference>
<dbReference type="Proteomes" id="UP000070539">
    <property type="component" value="Unassembled WGS sequence"/>
</dbReference>
<dbReference type="NCBIfam" id="TIGR00634">
    <property type="entry name" value="recN"/>
    <property type="match status" value="1"/>
</dbReference>
<feature type="coiled-coil region" evidence="10">
    <location>
        <begin position="268"/>
        <end position="299"/>
    </location>
</feature>
<dbReference type="InterPro" id="IPR027417">
    <property type="entry name" value="P-loop_NTPase"/>
</dbReference>
<dbReference type="STRING" id="36847.CLNEO_16030"/>
<keyword evidence="4" id="KW-0547">Nucleotide-binding</keyword>
<keyword evidence="10" id="KW-0175">Coiled coil</keyword>
<dbReference type="NCBIfam" id="NF008121">
    <property type="entry name" value="PRK10869.1"/>
    <property type="match status" value="1"/>
</dbReference>
<dbReference type="AlphaFoldDB" id="A0A136WEZ9"/>
<dbReference type="EMBL" id="LRVM01000004">
    <property type="protein sequence ID" value="KXL53060.1"/>
    <property type="molecule type" value="Genomic_DNA"/>
</dbReference>
<evidence type="ECO:0000256" key="5">
    <source>
        <dbReference type="ARBA" id="ARBA00022763"/>
    </source>
</evidence>
<dbReference type="GO" id="GO:0005524">
    <property type="term" value="F:ATP binding"/>
    <property type="evidence" value="ECO:0007669"/>
    <property type="project" value="UniProtKB-KW"/>
</dbReference>
<comment type="caution">
    <text evidence="12">The sequence shown here is derived from an EMBL/GenBank/DDBJ whole genome shotgun (WGS) entry which is preliminary data.</text>
</comment>
<keyword evidence="13" id="KW-1185">Reference proteome</keyword>
<comment type="similarity">
    <text evidence="2 9">Belongs to the RecN family.</text>
</comment>
<keyword evidence="5 9" id="KW-0227">DNA damage</keyword>
<evidence type="ECO:0000256" key="2">
    <source>
        <dbReference type="ARBA" id="ARBA00009441"/>
    </source>
</evidence>
<protein>
    <recommendedName>
        <fullName evidence="3 9">DNA repair protein RecN</fullName>
    </recommendedName>
    <alternativeName>
        <fullName evidence="8 9">Recombination protein N</fullName>
    </alternativeName>
</protein>
<name>A0A136WEZ9_9FIRM</name>
<evidence type="ECO:0000256" key="3">
    <source>
        <dbReference type="ARBA" id="ARBA00021315"/>
    </source>
</evidence>